<comment type="caution">
    <text evidence="9">The sequence shown here is derived from an EMBL/GenBank/DDBJ whole genome shotgun (WGS) entry which is preliminary data.</text>
</comment>
<keyword evidence="4 7" id="KW-1133">Transmembrane helix</keyword>
<feature type="transmembrane region" description="Helical" evidence="7">
    <location>
        <begin position="187"/>
        <end position="205"/>
    </location>
</feature>
<feature type="transmembrane region" description="Helical" evidence="7">
    <location>
        <begin position="539"/>
        <end position="562"/>
    </location>
</feature>
<feature type="compositionally biased region" description="Polar residues" evidence="6">
    <location>
        <begin position="22"/>
        <end position="40"/>
    </location>
</feature>
<accession>A0A439CVF6</accession>
<keyword evidence="2" id="KW-0813">Transport</keyword>
<gene>
    <name evidence="9" type="ORF">EKO27_g8941</name>
</gene>
<evidence type="ECO:0000256" key="4">
    <source>
        <dbReference type="ARBA" id="ARBA00022989"/>
    </source>
</evidence>
<feature type="transmembrane region" description="Helical" evidence="7">
    <location>
        <begin position="568"/>
        <end position="589"/>
    </location>
</feature>
<dbReference type="Pfam" id="PF00324">
    <property type="entry name" value="AA_permease"/>
    <property type="match status" value="1"/>
</dbReference>
<proteinExistence type="predicted"/>
<evidence type="ECO:0000313" key="10">
    <source>
        <dbReference type="Proteomes" id="UP000286045"/>
    </source>
</evidence>
<evidence type="ECO:0000259" key="8">
    <source>
        <dbReference type="Pfam" id="PF00324"/>
    </source>
</evidence>
<evidence type="ECO:0000256" key="5">
    <source>
        <dbReference type="ARBA" id="ARBA00023136"/>
    </source>
</evidence>
<evidence type="ECO:0000256" key="2">
    <source>
        <dbReference type="ARBA" id="ARBA00022448"/>
    </source>
</evidence>
<dbReference type="InterPro" id="IPR004841">
    <property type="entry name" value="AA-permease/SLC12A_dom"/>
</dbReference>
<evidence type="ECO:0000313" key="9">
    <source>
        <dbReference type="EMBL" id="RWA06174.1"/>
    </source>
</evidence>
<evidence type="ECO:0000256" key="6">
    <source>
        <dbReference type="SAM" id="MobiDB-lite"/>
    </source>
</evidence>
<evidence type="ECO:0000256" key="1">
    <source>
        <dbReference type="ARBA" id="ARBA00004141"/>
    </source>
</evidence>
<feature type="domain" description="Amino acid permease/ SLC12A" evidence="8">
    <location>
        <begin position="80"/>
        <end position="598"/>
    </location>
</feature>
<keyword evidence="5 7" id="KW-0472">Membrane</keyword>
<feature type="transmembrane region" description="Helical" evidence="7">
    <location>
        <begin position="257"/>
        <end position="279"/>
    </location>
</feature>
<dbReference type="EMBL" id="RYZI01000361">
    <property type="protein sequence ID" value="RWA06174.1"/>
    <property type="molecule type" value="Genomic_DNA"/>
</dbReference>
<dbReference type="Gene3D" id="1.20.1740.10">
    <property type="entry name" value="Amino acid/polyamine transporter I"/>
    <property type="match status" value="1"/>
</dbReference>
<dbReference type="PANTHER" id="PTHR43495:SF5">
    <property type="entry name" value="GAMMA-AMINOBUTYRIC ACID PERMEASE"/>
    <property type="match status" value="1"/>
</dbReference>
<comment type="subcellular location">
    <subcellularLocation>
        <location evidence="1">Membrane</location>
        <topology evidence="1">Multi-pass membrane protein</topology>
    </subcellularLocation>
</comment>
<keyword evidence="10" id="KW-1185">Reference proteome</keyword>
<feature type="transmembrane region" description="Helical" evidence="7">
    <location>
        <begin position="103"/>
        <end position="124"/>
    </location>
</feature>
<dbReference type="AlphaFoldDB" id="A0A439CVF6"/>
<feature type="transmembrane region" description="Helical" evidence="7">
    <location>
        <begin position="381"/>
        <end position="400"/>
    </location>
</feature>
<dbReference type="Proteomes" id="UP000286045">
    <property type="component" value="Unassembled WGS sequence"/>
</dbReference>
<feature type="transmembrane region" description="Helical" evidence="7">
    <location>
        <begin position="434"/>
        <end position="454"/>
    </location>
</feature>
<evidence type="ECO:0000256" key="7">
    <source>
        <dbReference type="SAM" id="Phobius"/>
    </source>
</evidence>
<dbReference type="GO" id="GO:0016020">
    <property type="term" value="C:membrane"/>
    <property type="evidence" value="ECO:0007669"/>
    <property type="project" value="UniProtKB-SubCell"/>
</dbReference>
<protein>
    <recommendedName>
        <fullName evidence="8">Amino acid permease/ SLC12A domain-containing protein</fullName>
    </recommendedName>
</protein>
<reference evidence="9 10" key="1">
    <citation type="submission" date="2018-12" db="EMBL/GenBank/DDBJ databases">
        <title>Draft genome sequence of Xylaria grammica IHI A82.</title>
        <authorList>
            <person name="Buettner E."/>
            <person name="Kellner H."/>
        </authorList>
    </citation>
    <scope>NUCLEOTIDE SEQUENCE [LARGE SCALE GENOMIC DNA]</scope>
    <source>
        <strain evidence="9 10">IHI A82</strain>
    </source>
</reference>
<sequence length="621" mass="68616">MGPRRSRDSTIPSQRVGEFSRNRSNPPSPTLASDSSQHPPNDSVLDVEPTEDRQYAYIDAGSQADTPTHGVKRDLTRFQVLMIAFNATLGVGLYWRSGQILELGGVVAVLVSFVSIALLAWAVMQCISELLGRWPVPGALSVFVSNFVDYELGIAVGIMYWLTYSVSFSALIATSAGEIRFWIRNEAFDVIVTYIAIPLILIVLNCLPVKYYGRIEVVFGILKLSFLFTIIVAMIVLDWSDTNAWDTDASPDRAPAFLMAISTAIFAFVGVEIVAACALEAKPRNSNTYSGDMAQASVMGSRPGFLVVYFSLIVGVVYTVSGLLTTFSVPRDACGLPRLSWLDPDEWSTYCTGSEDVEYLVPSSVFVLAAKLHDSPGLASAFNFFLVFTALSSALTNLYIASRALYGLATHLHRSDDKFLDILSFFGETNHKGVPIRAVMLSAILFIWVPFLRLARYNQTAGSDEDTSLGPAGIFSFIEILTEIGSVGVVIVWACECVAFLSYYYYSKKHEEYLKTADNNYVDRKDHTRYPYRSHLQPIIGGLAFVGCVFALTVLGSASLYHEFHVKAFLSQFLAVFVFGILWAFLKVYRRGRLAMYHMGVDSSEQSFGRTLGRLSSLVNE</sequence>
<feature type="transmembrane region" description="Helical" evidence="7">
    <location>
        <begin position="78"/>
        <end position="97"/>
    </location>
</feature>
<organism evidence="9 10">
    <name type="scientific">Xylaria grammica</name>
    <dbReference type="NCBI Taxonomy" id="363999"/>
    <lineage>
        <taxon>Eukaryota</taxon>
        <taxon>Fungi</taxon>
        <taxon>Dikarya</taxon>
        <taxon>Ascomycota</taxon>
        <taxon>Pezizomycotina</taxon>
        <taxon>Sordariomycetes</taxon>
        <taxon>Xylariomycetidae</taxon>
        <taxon>Xylariales</taxon>
        <taxon>Xylariaceae</taxon>
        <taxon>Xylaria</taxon>
    </lineage>
</organism>
<name>A0A439CVF6_9PEZI</name>
<feature type="transmembrane region" description="Helical" evidence="7">
    <location>
        <begin position="474"/>
        <end position="506"/>
    </location>
</feature>
<feature type="transmembrane region" description="Helical" evidence="7">
    <location>
        <begin position="306"/>
        <end position="329"/>
    </location>
</feature>
<keyword evidence="3 7" id="KW-0812">Transmembrane</keyword>
<dbReference type="STRING" id="363999.A0A439CVF6"/>
<dbReference type="GO" id="GO:0055085">
    <property type="term" value="P:transmembrane transport"/>
    <property type="evidence" value="ECO:0007669"/>
    <property type="project" value="InterPro"/>
</dbReference>
<feature type="transmembrane region" description="Helical" evidence="7">
    <location>
        <begin position="217"/>
        <end position="237"/>
    </location>
</feature>
<evidence type="ECO:0000256" key="3">
    <source>
        <dbReference type="ARBA" id="ARBA00022692"/>
    </source>
</evidence>
<dbReference type="PANTHER" id="PTHR43495">
    <property type="entry name" value="GABA PERMEASE"/>
    <property type="match status" value="1"/>
</dbReference>
<feature type="region of interest" description="Disordered" evidence="6">
    <location>
        <begin position="1"/>
        <end position="46"/>
    </location>
</feature>